<comment type="caution">
    <text evidence="2">The sequence shown here is derived from an EMBL/GenBank/DDBJ whole genome shotgun (WGS) entry which is preliminary data.</text>
</comment>
<evidence type="ECO:0000313" key="2">
    <source>
        <dbReference type="EMBL" id="KPA87095.1"/>
    </source>
</evidence>
<sequence length="66" mass="7451">MKLSDAVLILLLAARIHGTDEAVRASAKNCVKKLPRSKRDPIYTVINSRRPMELVALMLENLDFED</sequence>
<feature type="domain" description="DUF7740" evidence="1">
    <location>
        <begin position="2"/>
        <end position="63"/>
    </location>
</feature>
<protein>
    <recommendedName>
        <fullName evidence="1">DUF7740 domain-containing protein</fullName>
    </recommendedName>
</protein>
<dbReference type="PATRIC" id="fig|50340.43.peg.5123"/>
<dbReference type="RefSeq" id="WP_054064896.1">
    <property type="nucleotide sequence ID" value="NZ_JSYZ01000054.1"/>
</dbReference>
<accession>A0A0N0E111</accession>
<dbReference type="OrthoDB" id="6905835at2"/>
<reference evidence="2 3" key="1">
    <citation type="journal article" date="2015" name="PLoS ONE">
        <title>Rice-Infecting Pseudomonas Genomes Are Highly Accessorized and Harbor Multiple Putative Virulence Mechanisms to Cause Sheath Brown Rot.</title>
        <authorList>
            <person name="Quibod I.L."/>
            <person name="Grande G."/>
            <person name="Oreiro E.G."/>
            <person name="Borja F.N."/>
            <person name="Dossa G.S."/>
            <person name="Mauleon R."/>
            <person name="Cruz C.V."/>
            <person name="Oliva R."/>
        </authorList>
    </citation>
    <scope>NUCLEOTIDE SEQUENCE [LARGE SCALE GENOMIC DNA]</scope>
    <source>
        <strain evidence="2 3">IRRI 6609</strain>
    </source>
</reference>
<evidence type="ECO:0000259" key="1">
    <source>
        <dbReference type="Pfam" id="PF24886"/>
    </source>
</evidence>
<organism evidence="2 3">
    <name type="scientific">Pseudomonas asplenii</name>
    <dbReference type="NCBI Taxonomy" id="53407"/>
    <lineage>
        <taxon>Bacteria</taxon>
        <taxon>Pseudomonadati</taxon>
        <taxon>Pseudomonadota</taxon>
        <taxon>Gammaproteobacteria</taxon>
        <taxon>Pseudomonadales</taxon>
        <taxon>Pseudomonadaceae</taxon>
        <taxon>Pseudomonas</taxon>
    </lineage>
</organism>
<dbReference type="InterPro" id="IPR056642">
    <property type="entry name" value="DUF7740"/>
</dbReference>
<proteinExistence type="predicted"/>
<dbReference type="Proteomes" id="UP000037931">
    <property type="component" value="Unassembled WGS sequence"/>
</dbReference>
<evidence type="ECO:0000313" key="3">
    <source>
        <dbReference type="Proteomes" id="UP000037931"/>
    </source>
</evidence>
<dbReference type="AlphaFoldDB" id="A0A0N0E111"/>
<name>A0A0N0E111_9PSED</name>
<dbReference type="Pfam" id="PF24886">
    <property type="entry name" value="DUF7740"/>
    <property type="match status" value="1"/>
</dbReference>
<keyword evidence="3" id="KW-1185">Reference proteome</keyword>
<gene>
    <name evidence="2" type="ORF">PF66_06440</name>
</gene>
<dbReference type="EMBL" id="JSYZ01000054">
    <property type="protein sequence ID" value="KPA87095.1"/>
    <property type="molecule type" value="Genomic_DNA"/>
</dbReference>